<organism evidence="2 3">
    <name type="scientific">Sphingomonas kyeonggiensis</name>
    <dbReference type="NCBI Taxonomy" id="1268553"/>
    <lineage>
        <taxon>Bacteria</taxon>
        <taxon>Pseudomonadati</taxon>
        <taxon>Pseudomonadota</taxon>
        <taxon>Alphaproteobacteria</taxon>
        <taxon>Sphingomonadales</taxon>
        <taxon>Sphingomonadaceae</taxon>
        <taxon>Sphingomonas</taxon>
    </lineage>
</organism>
<accession>A0A7W6JUP9</accession>
<sequence length="135" mass="13684">MRRETLVALGLAALPLGGGAQASGGGAGAAGEGLHLVPMEEVTVPIIDSDRVNGALRFKVVIDAGSAEVATKLNGQMPVLRAATVAAGLEFARLNASALRAVDAQQLDHDLTAALKVAEPGLVRVLIVEVEARTG</sequence>
<dbReference type="AlphaFoldDB" id="A0A7W6JUP9"/>
<dbReference type="Proteomes" id="UP000557392">
    <property type="component" value="Unassembled WGS sequence"/>
</dbReference>
<reference evidence="2 3" key="1">
    <citation type="submission" date="2020-08" db="EMBL/GenBank/DDBJ databases">
        <title>Genomic Encyclopedia of Type Strains, Phase IV (KMG-IV): sequencing the most valuable type-strain genomes for metagenomic binning, comparative biology and taxonomic classification.</title>
        <authorList>
            <person name="Goeker M."/>
        </authorList>
    </citation>
    <scope>NUCLEOTIDE SEQUENCE [LARGE SCALE GENOMIC DNA]</scope>
    <source>
        <strain evidence="2 3">DSM 101806</strain>
    </source>
</reference>
<comment type="caution">
    <text evidence="2">The sequence shown here is derived from an EMBL/GenBank/DDBJ whole genome shotgun (WGS) entry which is preliminary data.</text>
</comment>
<feature type="chain" id="PRO_5030836413" evidence="1">
    <location>
        <begin position="23"/>
        <end position="135"/>
    </location>
</feature>
<dbReference type="RefSeq" id="WP_183997955.1">
    <property type="nucleotide sequence ID" value="NZ_JACIEH010000002.1"/>
</dbReference>
<name>A0A7W6JUP9_9SPHN</name>
<feature type="signal peptide" evidence="1">
    <location>
        <begin position="1"/>
        <end position="22"/>
    </location>
</feature>
<dbReference type="EMBL" id="JACIEH010000002">
    <property type="protein sequence ID" value="MBB4098852.1"/>
    <property type="molecule type" value="Genomic_DNA"/>
</dbReference>
<evidence type="ECO:0000256" key="1">
    <source>
        <dbReference type="SAM" id="SignalP"/>
    </source>
</evidence>
<proteinExistence type="predicted"/>
<evidence type="ECO:0000313" key="3">
    <source>
        <dbReference type="Proteomes" id="UP000557392"/>
    </source>
</evidence>
<gene>
    <name evidence="2" type="ORF">GGR46_002416</name>
</gene>
<evidence type="ECO:0000313" key="2">
    <source>
        <dbReference type="EMBL" id="MBB4098852.1"/>
    </source>
</evidence>
<keyword evidence="1" id="KW-0732">Signal</keyword>
<protein>
    <submittedName>
        <fullName evidence="2">Uncharacterized protein</fullName>
    </submittedName>
</protein>
<keyword evidence="3" id="KW-1185">Reference proteome</keyword>